<dbReference type="InterPro" id="IPR000672">
    <property type="entry name" value="THF_DH/CycHdrlase"/>
</dbReference>
<dbReference type="Pfam" id="PF02882">
    <property type="entry name" value="THF_DHG_CYH_C"/>
    <property type="match status" value="1"/>
</dbReference>
<dbReference type="Pfam" id="PF00503">
    <property type="entry name" value="G-alpha"/>
    <property type="match status" value="1"/>
</dbReference>
<feature type="transmembrane region" description="Helical" evidence="14">
    <location>
        <begin position="799"/>
        <end position="817"/>
    </location>
</feature>
<comment type="caution">
    <text evidence="16">The sequence shown here is derived from an EMBL/GenBank/DDBJ whole genome shotgun (WGS) entry which is preliminary data.</text>
</comment>
<dbReference type="SUPFAM" id="SSF53223">
    <property type="entry name" value="Aminoacid dehydrogenase-like, N-terminal domain"/>
    <property type="match status" value="1"/>
</dbReference>
<keyword evidence="9" id="KW-0325">Glycoprotein</keyword>
<evidence type="ECO:0000256" key="4">
    <source>
        <dbReference type="ARBA" id="ARBA00022692"/>
    </source>
</evidence>
<keyword evidence="3" id="KW-0554">One-carbon metabolism</keyword>
<keyword evidence="17" id="KW-1185">Reference proteome</keyword>
<evidence type="ECO:0000256" key="13">
    <source>
        <dbReference type="SAM" id="MobiDB-lite"/>
    </source>
</evidence>
<reference evidence="16 17" key="2">
    <citation type="submission" date="2020-05" db="EMBL/GenBank/DDBJ databases">
        <title>Identification and distribution of gene clusters putatively required for synthesis of sphingolipid metabolism inhibitors in phylogenetically diverse species of the filamentous fungus Fusarium.</title>
        <authorList>
            <person name="Kim H.-S."/>
            <person name="Busman M."/>
            <person name="Brown D.W."/>
            <person name="Divon H."/>
            <person name="Uhlig S."/>
            <person name="Proctor R.H."/>
        </authorList>
    </citation>
    <scope>NUCLEOTIDE SEQUENCE [LARGE SCALE GENOMIC DNA]</scope>
    <source>
        <strain evidence="16 17">NRRL 25331</strain>
    </source>
</reference>
<dbReference type="SUPFAM" id="SSF52540">
    <property type="entry name" value="P-loop containing nucleoside triphosphate hydrolases"/>
    <property type="match status" value="1"/>
</dbReference>
<keyword evidence="8 14" id="KW-0472">Membrane</keyword>
<dbReference type="GO" id="GO:0007186">
    <property type="term" value="P:G protein-coupled receptor signaling pathway"/>
    <property type="evidence" value="ECO:0007669"/>
    <property type="project" value="InterPro"/>
</dbReference>
<dbReference type="Gene3D" id="1.20.1250.20">
    <property type="entry name" value="MFS general substrate transporter like domains"/>
    <property type="match status" value="1"/>
</dbReference>
<keyword evidence="4 14" id="KW-0812">Transmembrane</keyword>
<dbReference type="InterPro" id="IPR027417">
    <property type="entry name" value="P-loop_NTPase"/>
</dbReference>
<dbReference type="GO" id="GO:0033229">
    <property type="term" value="F:cysteine transmembrane transporter activity"/>
    <property type="evidence" value="ECO:0007669"/>
    <property type="project" value="TreeGrafter"/>
</dbReference>
<evidence type="ECO:0000313" key="17">
    <source>
        <dbReference type="Proteomes" id="UP000572754"/>
    </source>
</evidence>
<evidence type="ECO:0000256" key="3">
    <source>
        <dbReference type="ARBA" id="ARBA00022563"/>
    </source>
</evidence>
<dbReference type="GO" id="GO:0005525">
    <property type="term" value="F:GTP binding"/>
    <property type="evidence" value="ECO:0007669"/>
    <property type="project" value="UniProtKB-KW"/>
</dbReference>
<proteinExistence type="inferred from homology"/>
<dbReference type="InterPro" id="IPR046346">
    <property type="entry name" value="Aminoacid_DH-like_N_sf"/>
</dbReference>
<feature type="transmembrane region" description="Helical" evidence="14">
    <location>
        <begin position="447"/>
        <end position="468"/>
    </location>
</feature>
<feature type="transmembrane region" description="Helical" evidence="14">
    <location>
        <begin position="188"/>
        <end position="208"/>
    </location>
</feature>
<gene>
    <name evidence="16" type="ORF">FCIRC_6416</name>
</gene>
<dbReference type="InterPro" id="IPR001019">
    <property type="entry name" value="Gprotein_alpha_su"/>
</dbReference>
<dbReference type="GO" id="GO:0031683">
    <property type="term" value="F:G-protein beta/gamma-subunit complex binding"/>
    <property type="evidence" value="ECO:0007669"/>
    <property type="project" value="InterPro"/>
</dbReference>
<dbReference type="FunFam" id="1.20.1250.20:FF:000064">
    <property type="entry name" value="MFS allantoate transporter"/>
    <property type="match status" value="1"/>
</dbReference>
<evidence type="ECO:0000313" key="16">
    <source>
        <dbReference type="EMBL" id="KAF5678642.1"/>
    </source>
</evidence>
<dbReference type="PANTHER" id="PTHR43791:SF63">
    <property type="entry name" value="HIGH AFFINITY CYSTEINE TRANSPORTER"/>
    <property type="match status" value="1"/>
</dbReference>
<reference evidence="17" key="1">
    <citation type="journal article" date="2020" name="BMC Genomics">
        <title>Correction to: Identification and distribution of gene clusters required for synthesis of sphingolipid metabolism inhibitors in diverse species of the filamentous fungus Fusarium.</title>
        <authorList>
            <person name="Kim H.S."/>
            <person name="Lohmar J.M."/>
            <person name="Busman M."/>
            <person name="Brown D.W."/>
            <person name="Naumann T.A."/>
            <person name="Divon H.H."/>
            <person name="Lysoe E."/>
            <person name="Uhlig S."/>
            <person name="Proctor R.H."/>
        </authorList>
    </citation>
    <scope>NUCLEOTIDE SEQUENCE [LARGE SCALE GENOMIC DNA]</scope>
    <source>
        <strain evidence="17">NRRL 25331</strain>
    </source>
</reference>
<feature type="binding site" evidence="12">
    <location>
        <position position="938"/>
    </location>
    <ligand>
        <name>Mg(2+)</name>
        <dbReference type="ChEBI" id="CHEBI:18420"/>
    </ligand>
</feature>
<feature type="transmembrane region" description="Helical" evidence="14">
    <location>
        <begin position="127"/>
        <end position="145"/>
    </location>
</feature>
<accession>A0A8H5TZT4</accession>
<dbReference type="Gene3D" id="3.40.50.300">
    <property type="entry name" value="P-loop containing nucleotide triphosphate hydrolases"/>
    <property type="match status" value="1"/>
</dbReference>
<feature type="region of interest" description="Disordered" evidence="13">
    <location>
        <begin position="838"/>
        <end position="864"/>
    </location>
</feature>
<dbReference type="GO" id="GO:0016020">
    <property type="term" value="C:membrane"/>
    <property type="evidence" value="ECO:0007669"/>
    <property type="project" value="UniProtKB-SubCell"/>
</dbReference>
<evidence type="ECO:0000256" key="12">
    <source>
        <dbReference type="PIRSR" id="PIRSR601019-2"/>
    </source>
</evidence>
<feature type="domain" description="Major facilitator superfamily (MFS) profile" evidence="15">
    <location>
        <begin position="60"/>
        <end position="476"/>
    </location>
</feature>
<dbReference type="PRINTS" id="PR00085">
    <property type="entry name" value="THFDHDRGNASE"/>
</dbReference>
<keyword evidence="6 14" id="KW-1133">Transmembrane helix</keyword>
<feature type="transmembrane region" description="Helical" evidence="14">
    <location>
        <begin position="384"/>
        <end position="403"/>
    </location>
</feature>
<comment type="similarity">
    <text evidence="11">Belongs to the major facilitator superfamily. Allantoate permease family.</text>
</comment>
<feature type="transmembrane region" description="Helical" evidence="14">
    <location>
        <begin position="97"/>
        <end position="115"/>
    </location>
</feature>
<dbReference type="GO" id="GO:0006730">
    <property type="term" value="P:one-carbon metabolic process"/>
    <property type="evidence" value="ECO:0007669"/>
    <property type="project" value="UniProtKB-KW"/>
</dbReference>
<dbReference type="PANTHER" id="PTHR43791">
    <property type="entry name" value="PERMEASE-RELATED"/>
    <property type="match status" value="1"/>
</dbReference>
<keyword evidence="5" id="KW-0547">Nucleotide-binding</keyword>
<dbReference type="InterPro" id="IPR020846">
    <property type="entry name" value="MFS_dom"/>
</dbReference>
<keyword evidence="2" id="KW-0813">Transport</keyword>
<evidence type="ECO:0000256" key="11">
    <source>
        <dbReference type="ARBA" id="ARBA00037968"/>
    </source>
</evidence>
<dbReference type="InterPro" id="IPR020631">
    <property type="entry name" value="THF_DH/CycHdrlase_NAD-bd_dom"/>
</dbReference>
<dbReference type="PROSITE" id="PS51882">
    <property type="entry name" value="G_ALPHA"/>
    <property type="match status" value="1"/>
</dbReference>
<dbReference type="Pfam" id="PF07690">
    <property type="entry name" value="MFS_1"/>
    <property type="match status" value="1"/>
</dbReference>
<evidence type="ECO:0000256" key="2">
    <source>
        <dbReference type="ARBA" id="ARBA00022448"/>
    </source>
</evidence>
<dbReference type="Pfam" id="PF00763">
    <property type="entry name" value="THF_DHG_CYH"/>
    <property type="match status" value="1"/>
</dbReference>
<dbReference type="GO" id="GO:0046872">
    <property type="term" value="F:metal ion binding"/>
    <property type="evidence" value="ECO:0007669"/>
    <property type="project" value="UniProtKB-KW"/>
</dbReference>
<feature type="transmembrane region" description="Helical" evidence="14">
    <location>
        <begin position="325"/>
        <end position="345"/>
    </location>
</feature>
<dbReference type="Proteomes" id="UP000572754">
    <property type="component" value="Unassembled WGS sequence"/>
</dbReference>
<evidence type="ECO:0000256" key="1">
    <source>
        <dbReference type="ARBA" id="ARBA00004141"/>
    </source>
</evidence>
<keyword evidence="12" id="KW-0460">Magnesium</keyword>
<organism evidence="16 17">
    <name type="scientific">Fusarium circinatum</name>
    <name type="common">Pitch canker fungus</name>
    <name type="synonym">Gibberella circinata</name>
    <dbReference type="NCBI Taxonomy" id="48490"/>
    <lineage>
        <taxon>Eukaryota</taxon>
        <taxon>Fungi</taxon>
        <taxon>Dikarya</taxon>
        <taxon>Ascomycota</taxon>
        <taxon>Pezizomycotina</taxon>
        <taxon>Sordariomycetes</taxon>
        <taxon>Hypocreomycetidae</taxon>
        <taxon>Hypocreales</taxon>
        <taxon>Nectriaceae</taxon>
        <taxon>Fusarium</taxon>
        <taxon>Fusarium fujikuroi species complex</taxon>
    </lineage>
</organism>
<dbReference type="Gene3D" id="3.40.50.10860">
    <property type="entry name" value="Leucine Dehydrogenase, chain A, domain 1"/>
    <property type="match status" value="1"/>
</dbReference>
<keyword evidence="10" id="KW-0807">Transducer</keyword>
<name>A0A8H5TZT4_FUSCI</name>
<evidence type="ECO:0000256" key="6">
    <source>
        <dbReference type="ARBA" id="ARBA00022989"/>
    </source>
</evidence>
<evidence type="ECO:0000259" key="15">
    <source>
        <dbReference type="PROSITE" id="PS50850"/>
    </source>
</evidence>
<feature type="transmembrane region" description="Helical" evidence="14">
    <location>
        <begin position="220"/>
        <end position="240"/>
    </location>
</feature>
<dbReference type="EMBL" id="JAAQPE010000211">
    <property type="protein sequence ID" value="KAF5678642.1"/>
    <property type="molecule type" value="Genomic_DNA"/>
</dbReference>
<keyword evidence="7" id="KW-0342">GTP-binding</keyword>
<evidence type="ECO:0000256" key="5">
    <source>
        <dbReference type="ARBA" id="ARBA00022741"/>
    </source>
</evidence>
<evidence type="ECO:0000256" key="9">
    <source>
        <dbReference type="ARBA" id="ARBA00023180"/>
    </source>
</evidence>
<feature type="transmembrane region" description="Helical" evidence="14">
    <location>
        <begin position="288"/>
        <end position="313"/>
    </location>
</feature>
<dbReference type="Gene3D" id="3.40.50.720">
    <property type="entry name" value="NAD(P)-binding Rossmann-like Domain"/>
    <property type="match status" value="1"/>
</dbReference>
<evidence type="ECO:0000256" key="14">
    <source>
        <dbReference type="SAM" id="Phobius"/>
    </source>
</evidence>
<keyword evidence="12" id="KW-0479">Metal-binding</keyword>
<comment type="subcellular location">
    <subcellularLocation>
        <location evidence="1">Membrane</location>
        <topology evidence="1">Multi-pass membrane protein</topology>
    </subcellularLocation>
</comment>
<sequence>MVKALEVQHSDFITPAETTVNYDQKAAAADLETANYAQDAPVEIDDKTNKELFWTVNRRILACMLGTYFCQSLDKGTLGFSSVMGIQEDANLHGQQFSWLGTILYMGVLVGEYPTNFLLQKLPVAKYLATNVFCWGVVIACSAAAKNFASLMVVRFLLGVFESCVQPAFIIMTSMWYTKREQSILTSLWYCMTGVQLMVGGIIAWGVSHYKDGVIFPWQLLFLVLGLLTCVWGLFIGWWLPDSPMKAKCFNEDQKRLMVERVRANETGIQNKSYKRYQAIEAATDPIVWCYVMLQLTSTLIIGGLGVFSNLIISSFGFTYLQTQLLNIAQGAVTIIVMVGSATLATATGQTAWVMHAWTIPPIIGTAIIYSIPPTSSNRVGLLIAFYCTQFYLAEGNLIFSLISRNIAGQTKKSTTLAITFVAWAAGNMTAPQIFQKSDSPRYEKGFTAHFCLYVLFNIFLVILRLLLVRRNANKRKAALEVSQAADDSNKKIDGDQLGHLNAFADLTDKENPDFSTYDLLPAFTKRTSKATMEGFELPTAPIGFQDGSARLLTGDLVVRDIEHWCHRKADRGGIKPVMAVLFFNTGPDAVDYVKIKAHVAARAGVSYWAYEMPVDAPTIEVMTQVKELNMNPQIHGILIQRPLPHQLNEAKIMGYIDPVKNIEEYDKGQADNIAADALVRLLARYGLIESAQQAKIQIAGFGNIITKEFINQMKRQFPYVSASKDFDIAHEDKHEALQEEVQAPRETMIISELHRGPGFIKASMVKPEVSVLVDLGFYVTEKGVIGDVSHALFDRSHLAIAPTPGGVLPILLWIMMERTIRAKQMIVKENGYTNDPGIDEDNLKCPKPITSQEAGSRRTRTESKPSRWLEGFCLSSSKSTICLKPASSGEDDFLLLPSYPAEAEARTRAIDRYLAAESQRSKRQLKIILFGDEHEKSLFLKQARLLELPLSHNERADVRVEARRFVASMCRECLLIVDEYACTPKLIKAHTVLGRVKDILSREGLDDEETVESMVSLYCDDELRLVLKESGHNLEDIERRFLNDRFPHILTCSCTTNGDLSKLVKRVFAPEYVPTEHDWLHFDQRRLGRGVQEALVHRDSHTLQLLQITDRSIQRQKWIHILVDDAACLVYICDLAVYDQSLLEDETTSRLHEDLMLFDSIANSRWFTQTPFFVILSNVSAFRNIHSAEGVMGAIETMENTQLSKVLKELGMPPVECKS</sequence>
<dbReference type="GO" id="GO:0003924">
    <property type="term" value="F:GTPase activity"/>
    <property type="evidence" value="ECO:0007669"/>
    <property type="project" value="InterPro"/>
</dbReference>
<dbReference type="GO" id="GO:0004488">
    <property type="term" value="F:methylenetetrahydrofolate dehydrogenase (NADP+) activity"/>
    <property type="evidence" value="ECO:0007669"/>
    <property type="project" value="InterPro"/>
</dbReference>
<feature type="transmembrane region" description="Helical" evidence="14">
    <location>
        <begin position="352"/>
        <end position="372"/>
    </location>
</feature>
<dbReference type="InterPro" id="IPR011701">
    <property type="entry name" value="MFS"/>
</dbReference>
<dbReference type="SUPFAM" id="SSF103473">
    <property type="entry name" value="MFS general substrate transporter"/>
    <property type="match status" value="1"/>
</dbReference>
<protein>
    <submittedName>
        <fullName evidence="16">Allantoate permease</fullName>
    </submittedName>
</protein>
<dbReference type="InterPro" id="IPR036259">
    <property type="entry name" value="MFS_trans_sf"/>
</dbReference>
<evidence type="ECO:0000256" key="8">
    <source>
        <dbReference type="ARBA" id="ARBA00023136"/>
    </source>
</evidence>
<evidence type="ECO:0000256" key="7">
    <source>
        <dbReference type="ARBA" id="ARBA00023134"/>
    </source>
</evidence>
<dbReference type="AlphaFoldDB" id="A0A8H5TZT4"/>
<dbReference type="InterPro" id="IPR020630">
    <property type="entry name" value="THF_DH/CycHdrlase_cat_dom"/>
</dbReference>
<dbReference type="PROSITE" id="PS50850">
    <property type="entry name" value="MFS"/>
    <property type="match status" value="1"/>
</dbReference>
<evidence type="ECO:0000256" key="10">
    <source>
        <dbReference type="ARBA" id="ARBA00023224"/>
    </source>
</evidence>
<dbReference type="SMART" id="SM00275">
    <property type="entry name" value="G_alpha"/>
    <property type="match status" value="1"/>
</dbReference>